<gene>
    <name evidence="1" type="ORF">V5J35_001700</name>
</gene>
<sequence>MVVSKVANWARSKPVIKKTLRPFYNGYWRYKTAKDLTKRPSGETFLYTDEREEPYLSDLKSQLCTVSQCVDPVYAQWCKVMKTPPTLSRKKWEYVYILEALKQNGKLTTGTKGLGFGCGKEPLAAIMAEHGCSVLATDLPKAESAAKGWIDTSQHSSNMDELRFAEICDEKVFQKNVRFQPVNMNDIPDNLTGFDFVWSACALEHLGSLQHGLDFIERSMKCLSAGGVSVHTTEFNLSSNDDTFETEVCSIYRRQDIELLKDRLTSLGYRVSELNFNPGAHPVDRHIDLPPYAASPHLKLKLEGFITTSMGLIIHKPF</sequence>
<dbReference type="EMBL" id="JBEWTB010000002">
    <property type="protein sequence ID" value="MET4756508.1"/>
    <property type="molecule type" value="Genomic_DNA"/>
</dbReference>
<dbReference type="RefSeq" id="WP_354010844.1">
    <property type="nucleotide sequence ID" value="NZ_JBEWTA010000001.1"/>
</dbReference>
<dbReference type="InterPro" id="IPR029063">
    <property type="entry name" value="SAM-dependent_MTases_sf"/>
</dbReference>
<comment type="caution">
    <text evidence="1">The sequence shown here is derived from an EMBL/GenBank/DDBJ whole genome shotgun (WGS) entry which is preliminary data.</text>
</comment>
<keyword evidence="2" id="KW-1185">Reference proteome</keyword>
<organism evidence="1 2">
    <name type="scientific">Endozoicomonas lisbonensis</name>
    <dbReference type="NCBI Taxonomy" id="3120522"/>
    <lineage>
        <taxon>Bacteria</taxon>
        <taxon>Pseudomonadati</taxon>
        <taxon>Pseudomonadota</taxon>
        <taxon>Gammaproteobacteria</taxon>
        <taxon>Oceanospirillales</taxon>
        <taxon>Endozoicomonadaceae</taxon>
        <taxon>Endozoicomonas</taxon>
    </lineage>
</organism>
<evidence type="ECO:0000313" key="1">
    <source>
        <dbReference type="EMBL" id="MET4756508.1"/>
    </source>
</evidence>
<protein>
    <recommendedName>
        <fullName evidence="3">Methyltransferase type 11 domain-containing protein</fullName>
    </recommendedName>
</protein>
<proteinExistence type="predicted"/>
<dbReference type="Proteomes" id="UP001549366">
    <property type="component" value="Unassembled WGS sequence"/>
</dbReference>
<name>A0ABV2SHX8_9GAMM</name>
<dbReference type="SUPFAM" id="SSF53335">
    <property type="entry name" value="S-adenosyl-L-methionine-dependent methyltransferases"/>
    <property type="match status" value="1"/>
</dbReference>
<evidence type="ECO:0008006" key="3">
    <source>
        <dbReference type="Google" id="ProtNLM"/>
    </source>
</evidence>
<dbReference type="Pfam" id="PF13489">
    <property type="entry name" value="Methyltransf_23"/>
    <property type="match status" value="1"/>
</dbReference>
<evidence type="ECO:0000313" key="2">
    <source>
        <dbReference type="Proteomes" id="UP001549366"/>
    </source>
</evidence>
<accession>A0ABV2SHX8</accession>
<dbReference type="Gene3D" id="3.40.50.150">
    <property type="entry name" value="Vaccinia Virus protein VP39"/>
    <property type="match status" value="1"/>
</dbReference>
<reference evidence="1 2" key="1">
    <citation type="submission" date="2024-06" db="EMBL/GenBank/DDBJ databases">
        <title>Genomic Encyclopedia of Type Strains, Phase V (KMG-V): Genome sequencing to study the core and pangenomes of soil and plant-associated prokaryotes.</title>
        <authorList>
            <person name="Whitman W."/>
        </authorList>
    </citation>
    <scope>NUCLEOTIDE SEQUENCE [LARGE SCALE GENOMIC DNA]</scope>
    <source>
        <strain evidence="1 2">NE40</strain>
    </source>
</reference>